<evidence type="ECO:0000256" key="4">
    <source>
        <dbReference type="RuleBase" id="RU004508"/>
    </source>
</evidence>
<evidence type="ECO:0000256" key="2">
    <source>
        <dbReference type="PIRSR" id="PIRSR000390-1"/>
    </source>
</evidence>
<dbReference type="InterPro" id="IPR000653">
    <property type="entry name" value="DegT/StrS_aminotransferase"/>
</dbReference>
<keyword evidence="6" id="KW-1185">Reference proteome</keyword>
<evidence type="ECO:0000313" key="6">
    <source>
        <dbReference type="Proteomes" id="UP000198541"/>
    </source>
</evidence>
<dbReference type="PANTHER" id="PTHR30244:SF34">
    <property type="entry name" value="DTDP-4-AMINO-4,6-DIDEOXYGALACTOSE TRANSAMINASE"/>
    <property type="match status" value="1"/>
</dbReference>
<dbReference type="CDD" id="cd00616">
    <property type="entry name" value="AHBA_syn"/>
    <property type="match status" value="1"/>
</dbReference>
<dbReference type="InterPro" id="IPR015422">
    <property type="entry name" value="PyrdxlP-dep_Trfase_small"/>
</dbReference>
<name>A0A1G9ZFQ7_9ACTO</name>
<keyword evidence="3 4" id="KW-0663">Pyridoxal phosphate</keyword>
<dbReference type="Gene3D" id="3.40.640.10">
    <property type="entry name" value="Type I PLP-dependent aspartate aminotransferase-like (Major domain)"/>
    <property type="match status" value="1"/>
</dbReference>
<dbReference type="EMBL" id="FNIM01000001">
    <property type="protein sequence ID" value="SDN20025.1"/>
    <property type="molecule type" value="Genomic_DNA"/>
</dbReference>
<evidence type="ECO:0000256" key="3">
    <source>
        <dbReference type="PIRSR" id="PIRSR000390-2"/>
    </source>
</evidence>
<feature type="active site" description="Proton acceptor" evidence="2">
    <location>
        <position position="192"/>
    </location>
</feature>
<dbReference type="InterPro" id="IPR015421">
    <property type="entry name" value="PyrdxlP-dep_Trfase_major"/>
</dbReference>
<dbReference type="GO" id="GO:0008483">
    <property type="term" value="F:transaminase activity"/>
    <property type="evidence" value="ECO:0007669"/>
    <property type="project" value="TreeGrafter"/>
</dbReference>
<organism evidence="5 6">
    <name type="scientific">Actinomyces ruminicola</name>
    <dbReference type="NCBI Taxonomy" id="332524"/>
    <lineage>
        <taxon>Bacteria</taxon>
        <taxon>Bacillati</taxon>
        <taxon>Actinomycetota</taxon>
        <taxon>Actinomycetes</taxon>
        <taxon>Actinomycetales</taxon>
        <taxon>Actinomycetaceae</taxon>
        <taxon>Actinomyces</taxon>
    </lineage>
</organism>
<comment type="cofactor">
    <cofactor evidence="1">
        <name>pyridoxal 5'-phosphate</name>
        <dbReference type="ChEBI" id="CHEBI:597326"/>
    </cofactor>
</comment>
<comment type="similarity">
    <text evidence="4">Belongs to the DegT/DnrJ/EryC1 family.</text>
</comment>
<dbReference type="GO" id="GO:0030170">
    <property type="term" value="F:pyridoxal phosphate binding"/>
    <property type="evidence" value="ECO:0007669"/>
    <property type="project" value="TreeGrafter"/>
</dbReference>
<dbReference type="PANTHER" id="PTHR30244">
    <property type="entry name" value="TRANSAMINASE"/>
    <property type="match status" value="1"/>
</dbReference>
<proteinExistence type="inferred from homology"/>
<reference evidence="6" key="1">
    <citation type="submission" date="2016-10" db="EMBL/GenBank/DDBJ databases">
        <authorList>
            <person name="Varghese N."/>
            <person name="Submissions S."/>
        </authorList>
    </citation>
    <scope>NUCLEOTIDE SEQUENCE [LARGE SCALE GENOMIC DNA]</scope>
    <source>
        <strain evidence="6">DSM 27982</strain>
    </source>
</reference>
<accession>A0A1G9ZFQ7</accession>
<gene>
    <name evidence="5" type="ORF">SAMN05216355_101180</name>
</gene>
<dbReference type="RefSeq" id="WP_092532021.1">
    <property type="nucleotide sequence ID" value="NZ_FNIM01000001.1"/>
</dbReference>
<dbReference type="SUPFAM" id="SSF53383">
    <property type="entry name" value="PLP-dependent transferases"/>
    <property type="match status" value="1"/>
</dbReference>
<dbReference type="AlphaFoldDB" id="A0A1G9ZFQ7"/>
<dbReference type="GO" id="GO:0000271">
    <property type="term" value="P:polysaccharide biosynthetic process"/>
    <property type="evidence" value="ECO:0007669"/>
    <property type="project" value="TreeGrafter"/>
</dbReference>
<dbReference type="Pfam" id="PF01041">
    <property type="entry name" value="DegT_DnrJ_EryC1"/>
    <property type="match status" value="1"/>
</dbReference>
<dbReference type="STRING" id="332524.SAMN04487766_103178"/>
<dbReference type="InterPro" id="IPR015424">
    <property type="entry name" value="PyrdxlP-dep_Trfase"/>
</dbReference>
<dbReference type="PIRSF" id="PIRSF000390">
    <property type="entry name" value="PLP_StrS"/>
    <property type="match status" value="1"/>
</dbReference>
<feature type="modified residue" description="N6-(pyridoxal phosphate)lysine" evidence="3">
    <location>
        <position position="192"/>
    </location>
</feature>
<evidence type="ECO:0000313" key="5">
    <source>
        <dbReference type="EMBL" id="SDN20025.1"/>
    </source>
</evidence>
<sequence length="404" mass="42367">MIPFSPPTLTEDDINAVVEVLRSGWITSGPVGRRFEERIAEVSGTTGAVALSSATAALELALRAAGTGPGDEVVVPAYTYTASASVIDHVGAKIVMVDSEPGSPFPSVERIAAAVTGRTRAVITVDLAGIPFDSRPLATLLAGRGRIDAGLGAALGRPVIISDSAHSLGARLDSYPTGSLADLTAFSFHAVKNLTTAEGGALTWRSDLPTDQEALERWVRTYSLHGQTKDALAKSRGASWEYDVIAPAYKCNLPDTLAALGLSQLDRYARTLERRRELLAQYAEGLAGTGVTLLDHGGDGVVSAAHLAIATLPVADVAERNRVIQDLYEAGVSANVHYKPLPLLTAYRDLGFDIADFPGAHAFYSTELTLPLHLALSDADVAQVCTALATALRRSATRGTVSAA</sequence>
<evidence type="ECO:0000256" key="1">
    <source>
        <dbReference type="ARBA" id="ARBA00001933"/>
    </source>
</evidence>
<protein>
    <submittedName>
        <fullName evidence="5">dTDP-4-amino-4,6-dideoxygalactose transaminase</fullName>
    </submittedName>
</protein>
<dbReference type="Proteomes" id="UP000198541">
    <property type="component" value="Unassembled WGS sequence"/>
</dbReference>
<dbReference type="Gene3D" id="3.90.1150.10">
    <property type="entry name" value="Aspartate Aminotransferase, domain 1"/>
    <property type="match status" value="1"/>
</dbReference>